<keyword evidence="2" id="KW-1185">Reference proteome</keyword>
<reference evidence="1 2" key="1">
    <citation type="submission" date="2017-02" db="EMBL/GenBank/DDBJ databases">
        <authorList>
            <person name="Peterson S.W."/>
        </authorList>
    </citation>
    <scope>NUCLEOTIDE SEQUENCE [LARGE SCALE GENOMIC DNA]</scope>
    <source>
        <strain evidence="1 2">M1</strain>
    </source>
</reference>
<sequence length="78" mass="9196">MELICPLCNGLIEYNIECRLCNEKMEDKGRIADYYDNYSSYLDMNITELIDKVEYDKCVHLFVCSNCNNDKRIAIDKI</sequence>
<dbReference type="STRING" id="36842.SAMN02194393_01879"/>
<organism evidence="1 2">
    <name type="scientific">Maledivibacter halophilus</name>
    <dbReference type="NCBI Taxonomy" id="36842"/>
    <lineage>
        <taxon>Bacteria</taxon>
        <taxon>Bacillati</taxon>
        <taxon>Bacillota</taxon>
        <taxon>Clostridia</taxon>
        <taxon>Peptostreptococcales</taxon>
        <taxon>Caminicellaceae</taxon>
        <taxon>Maledivibacter</taxon>
    </lineage>
</organism>
<dbReference type="AlphaFoldDB" id="A0A1T5KJQ2"/>
<dbReference type="OrthoDB" id="1683552at2"/>
<dbReference type="Proteomes" id="UP000190285">
    <property type="component" value="Unassembled WGS sequence"/>
</dbReference>
<evidence type="ECO:0000313" key="2">
    <source>
        <dbReference type="Proteomes" id="UP000190285"/>
    </source>
</evidence>
<protein>
    <submittedName>
        <fullName evidence="1">Uncharacterized protein</fullName>
    </submittedName>
</protein>
<proteinExistence type="predicted"/>
<name>A0A1T5KJQ2_9FIRM</name>
<accession>A0A1T5KJQ2</accession>
<evidence type="ECO:0000313" key="1">
    <source>
        <dbReference type="EMBL" id="SKC63893.1"/>
    </source>
</evidence>
<dbReference type="RefSeq" id="WP_079491108.1">
    <property type="nucleotide sequence ID" value="NZ_FUZT01000004.1"/>
</dbReference>
<gene>
    <name evidence="1" type="ORF">SAMN02194393_01879</name>
</gene>
<dbReference type="EMBL" id="FUZT01000004">
    <property type="protein sequence ID" value="SKC63893.1"/>
    <property type="molecule type" value="Genomic_DNA"/>
</dbReference>